<dbReference type="VEuPathDB" id="AmoebaDB:EHI8A_161170"/>
<evidence type="ECO:0000313" key="2">
    <source>
        <dbReference type="EMBL" id="GAT96453.1"/>
    </source>
</evidence>
<dbReference type="SUPFAM" id="SSF49899">
    <property type="entry name" value="Concanavalin A-like lectins/glucanases"/>
    <property type="match status" value="1"/>
</dbReference>
<gene>
    <name evidence="2" type="ORF">CL6EHI_119370</name>
</gene>
<dbReference type="AlphaFoldDB" id="A0A5K1VUV4"/>
<feature type="coiled-coil region" evidence="1">
    <location>
        <begin position="3"/>
        <end position="41"/>
    </location>
</feature>
<evidence type="ECO:0008006" key="4">
    <source>
        <dbReference type="Google" id="ProtNLM"/>
    </source>
</evidence>
<dbReference type="InterPro" id="IPR043136">
    <property type="entry name" value="B30.2/SPRY_sf"/>
</dbReference>
<reference evidence="2 3" key="1">
    <citation type="submission" date="2016-05" db="EMBL/GenBank/DDBJ databases">
        <title>First whole genome sequencing of Entamoeba histolytica HM1:IMSS-clone-6.</title>
        <authorList>
            <person name="Mukherjee Avik.K."/>
            <person name="Izumyama S."/>
            <person name="Nakada-Tsukui K."/>
            <person name="Nozaki T."/>
        </authorList>
    </citation>
    <scope>NUCLEOTIDE SEQUENCE [LARGE SCALE GENOMIC DNA]</scope>
    <source>
        <strain evidence="2 3">HM1:IMSS clone 6</strain>
    </source>
</reference>
<dbReference type="Proteomes" id="UP000078387">
    <property type="component" value="Unassembled WGS sequence"/>
</dbReference>
<comment type="caution">
    <text evidence="2">The sequence shown here is derived from an EMBL/GenBank/DDBJ whole genome shotgun (WGS) entry which is preliminary data.</text>
</comment>
<dbReference type="Gene3D" id="2.60.120.920">
    <property type="match status" value="1"/>
</dbReference>
<name>A0A5K1VUV4_ENTHI</name>
<sequence length="538" mass="61899">MNCKEQSELIQRQRQEIAVIREEVDNKLDNLQEALKVNEKTFLEMMILEGNSKLRIVENIKQNIPQTEDTVIATNQLDELLQGFLQMHKDGSSKIEQILEGVVNDFNRIKTDMLISIDVSLRSMEKRLKKYEEKFKEIERFQKSLGSFNPKEITIEFTDGEGTIDESVIQSDRCQNSFFAKYISFKQEPKEDGLDEIKEQNEESQNEEKTVTEETELDKIEKKKIKINRSKELFKYVLMYLTEGEVICNDKSLNEIQAIVKELMEYGINSDDIYFSMKKCVNAFILSHNELTIKEICTSINLQDYEQLFVLQKSSLDCGEFEKKIFDLVLSKQTIKSAQAIINNMVFNGEVHIEKIHKKELIDFIVSSLPKRDSIKFKVSNGGMLVSGTTITNKLHKQFSTAMIPEQVSAYTIRVGAPGKSGICNAMYVGFTYATPDTIPVGQQWVKMGYYMSIYNGNLYSEKITPNTPNHQYYNSEITMEDSVVCWYSKEDKAIGFIINGVLLKPAFVGITQTELYPIVVMYEADQSFIFDSFIPLK</sequence>
<dbReference type="VEuPathDB" id="AmoebaDB:EHI_119370"/>
<keyword evidence="1" id="KW-0175">Coiled coil</keyword>
<protein>
    <recommendedName>
        <fullName evidence="4">SPRY domain-containing protein</fullName>
    </recommendedName>
</protein>
<dbReference type="VEuPathDB" id="AmoebaDB:EHI5A_199270"/>
<feature type="coiled-coil region" evidence="1">
    <location>
        <begin position="190"/>
        <end position="217"/>
    </location>
</feature>
<dbReference type="InterPro" id="IPR013320">
    <property type="entry name" value="ConA-like_dom_sf"/>
</dbReference>
<evidence type="ECO:0000313" key="3">
    <source>
        <dbReference type="Proteomes" id="UP000078387"/>
    </source>
</evidence>
<dbReference type="OMA" id="YIAFKQE"/>
<accession>A0A5K1VUV4</accession>
<proteinExistence type="predicted"/>
<dbReference type="Gene3D" id="3.30.710.10">
    <property type="entry name" value="Potassium Channel Kv1.1, Chain A"/>
    <property type="match status" value="1"/>
</dbReference>
<dbReference type="InterPro" id="IPR011333">
    <property type="entry name" value="SKP1/BTB/POZ_sf"/>
</dbReference>
<evidence type="ECO:0000256" key="1">
    <source>
        <dbReference type="SAM" id="Coils"/>
    </source>
</evidence>
<dbReference type="VEuPathDB" id="AmoebaDB:EHI7A_143100"/>
<feature type="coiled-coil region" evidence="1">
    <location>
        <begin position="114"/>
        <end position="141"/>
    </location>
</feature>
<dbReference type="EMBL" id="BDEQ01000001">
    <property type="protein sequence ID" value="GAT96453.1"/>
    <property type="molecule type" value="Genomic_DNA"/>
</dbReference>
<organism evidence="2 3">
    <name type="scientific">Entamoeba histolytica</name>
    <dbReference type="NCBI Taxonomy" id="5759"/>
    <lineage>
        <taxon>Eukaryota</taxon>
        <taxon>Amoebozoa</taxon>
        <taxon>Evosea</taxon>
        <taxon>Archamoebae</taxon>
        <taxon>Mastigamoebida</taxon>
        <taxon>Entamoebidae</taxon>
        <taxon>Entamoeba</taxon>
    </lineage>
</organism>
<dbReference type="VEuPathDB" id="AmoebaDB:KM1_238120"/>